<dbReference type="Pfam" id="PF20513">
    <property type="entry name" value="UBact"/>
    <property type="match status" value="1"/>
</dbReference>
<gene>
    <name evidence="4" type="primary">ubact</name>
    <name evidence="6" type="ORF">G3M78_03035</name>
</gene>
<organism evidence="6 7">
    <name type="scientific">Candidatus Nitrohelix vancouverensis</name>
    <dbReference type="NCBI Taxonomy" id="2705534"/>
    <lineage>
        <taxon>Bacteria</taxon>
        <taxon>Pseudomonadati</taxon>
        <taxon>Nitrospinota/Tectimicrobiota group</taxon>
        <taxon>Nitrospinota</taxon>
        <taxon>Nitrospinia</taxon>
        <taxon>Nitrospinales</taxon>
        <taxon>Nitrospinaceae</taxon>
        <taxon>Candidatus Nitrohelix</taxon>
    </lineage>
</organism>
<proteinExistence type="inferred from homology"/>
<name>A0A7T0G2P6_9BACT</name>
<evidence type="ECO:0000256" key="1">
    <source>
        <dbReference type="ARBA" id="ARBA00018290"/>
    </source>
</evidence>
<dbReference type="NCBIfam" id="NF033388">
    <property type="entry name" value="ubiq_like_UBact"/>
    <property type="match status" value="1"/>
</dbReference>
<dbReference type="AlphaFoldDB" id="A0A7T0G2P6"/>
<dbReference type="GO" id="GO:0031386">
    <property type="term" value="F:protein tag activity"/>
    <property type="evidence" value="ECO:0007669"/>
    <property type="project" value="UniProtKB-UniRule"/>
</dbReference>
<dbReference type="Proteomes" id="UP000594464">
    <property type="component" value="Chromosome"/>
</dbReference>
<feature type="region of interest" description="Disordered" evidence="5">
    <location>
        <begin position="1"/>
        <end position="58"/>
    </location>
</feature>
<comment type="function">
    <text evidence="4">May function as a protein modifier covalently attached to lysine residues of substrate proteins. This may serve to target the modified proteins for degradation by proteasomes.</text>
</comment>
<dbReference type="EMBL" id="CP048620">
    <property type="protein sequence ID" value="QPJ64426.1"/>
    <property type="molecule type" value="Genomic_DNA"/>
</dbReference>
<keyword evidence="3 4" id="KW-0833">Ubl conjugation pathway</keyword>
<feature type="cross-link" description="Isoglutamyl lysine isopeptide (Gln-Lys) (interchain with K-? in acceptor proteins)" evidence="4">
    <location>
        <position position="58"/>
    </location>
</feature>
<keyword evidence="2 4" id="KW-1017">Isopeptide bond</keyword>
<protein>
    <recommendedName>
        <fullName evidence="1 4">Prokaryotic ubiquitin-like protein UBact</fullName>
    </recommendedName>
</protein>
<dbReference type="KEGG" id="nva:G3M78_03035"/>
<evidence type="ECO:0000256" key="4">
    <source>
        <dbReference type="HAMAP-Rule" id="MF_02133"/>
    </source>
</evidence>
<feature type="compositionally biased region" description="Basic and acidic residues" evidence="5">
    <location>
        <begin position="1"/>
        <end position="16"/>
    </location>
</feature>
<evidence type="ECO:0000256" key="5">
    <source>
        <dbReference type="SAM" id="MobiDB-lite"/>
    </source>
</evidence>
<evidence type="ECO:0000313" key="7">
    <source>
        <dbReference type="Proteomes" id="UP000594464"/>
    </source>
</evidence>
<dbReference type="InterPro" id="IPR037543">
    <property type="entry name" value="UBact"/>
</dbReference>
<comment type="similarity">
    <text evidence="4">Belongs to the ubiquitin-like protein UBact family.</text>
</comment>
<feature type="modified residue" description="Deamidated glutamine" evidence="4">
    <location>
        <position position="58"/>
    </location>
</feature>
<evidence type="ECO:0000256" key="2">
    <source>
        <dbReference type="ARBA" id="ARBA00022499"/>
    </source>
</evidence>
<evidence type="ECO:0000256" key="3">
    <source>
        <dbReference type="ARBA" id="ARBA00022786"/>
    </source>
</evidence>
<evidence type="ECO:0000313" key="6">
    <source>
        <dbReference type="EMBL" id="QPJ64426.1"/>
    </source>
</evidence>
<feature type="compositionally biased region" description="Basic and acidic residues" evidence="5">
    <location>
        <begin position="28"/>
        <end position="58"/>
    </location>
</feature>
<comment type="PTM">
    <text evidence="4">May be modified by deamidation of its C-terminal glutamine to glutamate by the adjacently encoded deamidase. This could be a prerequisite to the subsequent conjugation, as shown in the other prokaryotic ubiquitin-like protein Pup.</text>
</comment>
<reference evidence="7" key="1">
    <citation type="submission" date="2020-02" db="EMBL/GenBank/DDBJ databases">
        <title>Genomic and physiological characterization of two novel Nitrospinaceae genera.</title>
        <authorList>
            <person name="Mueller A.J."/>
            <person name="Jung M.-Y."/>
            <person name="Strachan C.R."/>
            <person name="Herbold C.W."/>
            <person name="Kirkegaard R.H."/>
            <person name="Daims H."/>
        </authorList>
    </citation>
    <scope>NUCLEOTIDE SEQUENCE [LARGE SCALE GENOMIC DNA]</scope>
</reference>
<dbReference type="HAMAP" id="MF_02133">
    <property type="entry name" value="UBact"/>
    <property type="match status" value="1"/>
</dbReference>
<sequence>MEMNDPKRKEERREAEPDQGDGGPSSPKTERPGRDSILKRMKRVDPKQSERYKQRTGQ</sequence>
<accession>A0A7T0G2P6</accession>